<proteinExistence type="predicted"/>
<protein>
    <recommendedName>
        <fullName evidence="2">PD-(D/E)XK nuclease-like domain-containing protein</fullName>
    </recommendedName>
</protein>
<reference evidence="3 4" key="1">
    <citation type="submission" date="2015-04" db="EMBL/GenBank/DDBJ databases">
        <title>The draft genome sequence of Fusarium langsethiae, a T-2/HT-2 mycotoxin producer.</title>
        <authorList>
            <person name="Lysoe E."/>
            <person name="Divon H.H."/>
            <person name="Terzi V."/>
            <person name="Orru L."/>
            <person name="Lamontanara A."/>
            <person name="Kolseth A.-K."/>
            <person name="Frandsen R.J."/>
            <person name="Nielsen K."/>
            <person name="Thrane U."/>
        </authorList>
    </citation>
    <scope>NUCLEOTIDE SEQUENCE [LARGE SCALE GENOMIC DNA]</scope>
    <source>
        <strain evidence="3 4">Fl201059</strain>
    </source>
</reference>
<evidence type="ECO:0000313" key="3">
    <source>
        <dbReference type="EMBL" id="KPA36749.1"/>
    </source>
</evidence>
<dbReference type="OrthoDB" id="4161186at2759"/>
<feature type="region of interest" description="Disordered" evidence="1">
    <location>
        <begin position="466"/>
        <end position="487"/>
    </location>
</feature>
<feature type="compositionally biased region" description="Low complexity" evidence="1">
    <location>
        <begin position="94"/>
        <end position="109"/>
    </location>
</feature>
<feature type="region of interest" description="Disordered" evidence="1">
    <location>
        <begin position="59"/>
        <end position="160"/>
    </location>
</feature>
<dbReference type="InterPro" id="IPR046797">
    <property type="entry name" value="PDDEXK_12"/>
</dbReference>
<evidence type="ECO:0000256" key="1">
    <source>
        <dbReference type="SAM" id="MobiDB-lite"/>
    </source>
</evidence>
<accession>A0A0M9ENN7</accession>
<dbReference type="Proteomes" id="UP000037904">
    <property type="component" value="Unassembled WGS sequence"/>
</dbReference>
<keyword evidence="4" id="KW-1185">Reference proteome</keyword>
<sequence>MATLLGVGLSGAAFEPIQTISDAHGMDTCSDSCCSQVVEWLDSLPSGIEFLERSHRVGKDLKRRRSSSPDDSSSKRQLISPPSSEPKWATNKMSGEGSSASSAEEQSSQEIDHDKTPKAKGKQHVGVRRAASTSSRDSSDSRGSKRTKSSGTTPMKLWDLSGPNSHTLLREDFSVLENIQAPTLRDLLDDFQDINRCVQIMPRKIRDALSKHGVRRLTNGMFFDDDAVAEPSAFDSDALVLLALRIKHYTNTCIGELVDEATWNSLVHVRVLDLCFQDMKDGLGQDLVDFMPCTTINMNPLYHRFREPTSRVDFIARLPAQPEDAKDKKRVKLDGIGMPLLNWTTNQTLPIAFSIETKRHTADMNRGSQQLGIWNAAHWEYLIHHAGMDAVKKLDFIPGVVVHAETWHLVITTRDNTDTTVFPGISFGNTRDAVGVFQVVAGLRRLRHWTLEVLWPWYKENMPGFKPETSVEEQQDTTMAEESQTTH</sequence>
<evidence type="ECO:0000259" key="2">
    <source>
        <dbReference type="Pfam" id="PF20516"/>
    </source>
</evidence>
<gene>
    <name evidence="3" type="ORF">FLAG1_10464</name>
</gene>
<feature type="compositionally biased region" description="Polar residues" evidence="1">
    <location>
        <begin position="476"/>
        <end position="487"/>
    </location>
</feature>
<feature type="domain" description="PD-(D/E)XK nuclease-like" evidence="2">
    <location>
        <begin position="225"/>
        <end position="455"/>
    </location>
</feature>
<organism evidence="3 4">
    <name type="scientific">Fusarium langsethiae</name>
    <dbReference type="NCBI Taxonomy" id="179993"/>
    <lineage>
        <taxon>Eukaryota</taxon>
        <taxon>Fungi</taxon>
        <taxon>Dikarya</taxon>
        <taxon>Ascomycota</taxon>
        <taxon>Pezizomycotina</taxon>
        <taxon>Sordariomycetes</taxon>
        <taxon>Hypocreomycetidae</taxon>
        <taxon>Hypocreales</taxon>
        <taxon>Nectriaceae</taxon>
        <taxon>Fusarium</taxon>
    </lineage>
</organism>
<dbReference type="Pfam" id="PF20516">
    <property type="entry name" value="PDDEXK_12"/>
    <property type="match status" value="1"/>
</dbReference>
<name>A0A0M9ENN7_FUSLA</name>
<feature type="compositionally biased region" description="Basic residues" evidence="1">
    <location>
        <begin position="118"/>
        <end position="127"/>
    </location>
</feature>
<dbReference type="AlphaFoldDB" id="A0A0M9ENN7"/>
<evidence type="ECO:0000313" key="4">
    <source>
        <dbReference type="Proteomes" id="UP000037904"/>
    </source>
</evidence>
<dbReference type="EMBL" id="JXCE01000555">
    <property type="protein sequence ID" value="KPA36749.1"/>
    <property type="molecule type" value="Genomic_DNA"/>
</dbReference>
<comment type="caution">
    <text evidence="3">The sequence shown here is derived from an EMBL/GenBank/DDBJ whole genome shotgun (WGS) entry which is preliminary data.</text>
</comment>